<accession>A0A537JG00</accession>
<dbReference type="InterPro" id="IPR008914">
    <property type="entry name" value="PEBP"/>
</dbReference>
<dbReference type="EMBL" id="VBAN01000164">
    <property type="protein sequence ID" value="TMI82410.1"/>
    <property type="molecule type" value="Genomic_DNA"/>
</dbReference>
<gene>
    <name evidence="1" type="ORF">E6H03_05590</name>
</gene>
<dbReference type="NCBIfam" id="TIGR00481">
    <property type="entry name" value="YbhB/YbcL family Raf kinase inhibitor-like protein"/>
    <property type="match status" value="1"/>
</dbReference>
<evidence type="ECO:0000313" key="1">
    <source>
        <dbReference type="EMBL" id="TMI82410.1"/>
    </source>
</evidence>
<dbReference type="InterPro" id="IPR036610">
    <property type="entry name" value="PEBP-like_sf"/>
</dbReference>
<dbReference type="Pfam" id="PF01161">
    <property type="entry name" value="PBP"/>
    <property type="match status" value="1"/>
</dbReference>
<dbReference type="Gene3D" id="3.90.280.10">
    <property type="entry name" value="PEBP-like"/>
    <property type="match status" value="1"/>
</dbReference>
<dbReference type="PANTHER" id="PTHR30289:SF1">
    <property type="entry name" value="PEBP (PHOSPHATIDYLETHANOLAMINE-BINDING PROTEIN) FAMILY PROTEIN"/>
    <property type="match status" value="1"/>
</dbReference>
<dbReference type="SUPFAM" id="SSF49777">
    <property type="entry name" value="PEBP-like"/>
    <property type="match status" value="1"/>
</dbReference>
<evidence type="ECO:0000313" key="2">
    <source>
        <dbReference type="Proteomes" id="UP000318093"/>
    </source>
</evidence>
<comment type="caution">
    <text evidence="1">The sequence shown here is derived from an EMBL/GenBank/DDBJ whole genome shotgun (WGS) entry which is preliminary data.</text>
</comment>
<sequence length="249" mass="25920">MWGTTILLVCGGLLAFGGPAGPAGGDLVGRAAGAPAIDVTVSGVKPNGPIPGQFAFCVPAAQGHVTLGPNKNPEISWSKGPAGTESYAIIVVDPDVPSAFDAVNKEGQAIPASLRRINFYHWILVDIPAATTSIPAGADSSGVTPHGKKPGMTKYGNRGVNDYGFFFASNPAMKGDYGGYDGPCPPWNDEIPHHYHFMVYALNVSMLAVHGKVNGTEALRAMENHILAVGEAVGLYALNPDIAKRIGMK</sequence>
<dbReference type="AlphaFoldDB" id="A0A537JG00"/>
<organism evidence="1 2">
    <name type="scientific">Candidatus Segetimicrobium genomatis</name>
    <dbReference type="NCBI Taxonomy" id="2569760"/>
    <lineage>
        <taxon>Bacteria</taxon>
        <taxon>Bacillati</taxon>
        <taxon>Candidatus Sysuimicrobiota</taxon>
        <taxon>Candidatus Sysuimicrobiia</taxon>
        <taxon>Candidatus Sysuimicrobiales</taxon>
        <taxon>Candidatus Segetimicrobiaceae</taxon>
        <taxon>Candidatus Segetimicrobium</taxon>
    </lineage>
</organism>
<dbReference type="CDD" id="cd00865">
    <property type="entry name" value="PEBP_bact_arch"/>
    <property type="match status" value="1"/>
</dbReference>
<protein>
    <submittedName>
        <fullName evidence="1">YbhB/YbcL family Raf kinase inhibitor-like protein</fullName>
    </submittedName>
</protein>
<dbReference type="Proteomes" id="UP000318093">
    <property type="component" value="Unassembled WGS sequence"/>
</dbReference>
<proteinExistence type="predicted"/>
<name>A0A537JG00_9BACT</name>
<dbReference type="InterPro" id="IPR005247">
    <property type="entry name" value="YbhB_YbcL/LppC-like"/>
</dbReference>
<dbReference type="PANTHER" id="PTHR30289">
    <property type="entry name" value="UNCHARACTERIZED PROTEIN YBCL-RELATED"/>
    <property type="match status" value="1"/>
</dbReference>
<reference evidence="1 2" key="1">
    <citation type="journal article" date="2019" name="Nat. Microbiol.">
        <title>Mediterranean grassland soil C-N compound turnover is dependent on rainfall and depth, and is mediated by genomically divergent microorganisms.</title>
        <authorList>
            <person name="Diamond S."/>
            <person name="Andeer P.F."/>
            <person name="Li Z."/>
            <person name="Crits-Christoph A."/>
            <person name="Burstein D."/>
            <person name="Anantharaman K."/>
            <person name="Lane K.R."/>
            <person name="Thomas B.C."/>
            <person name="Pan C."/>
            <person name="Northen T.R."/>
            <person name="Banfield J.F."/>
        </authorList>
    </citation>
    <scope>NUCLEOTIDE SEQUENCE [LARGE SCALE GENOMIC DNA]</scope>
    <source>
        <strain evidence="1">NP_6</strain>
    </source>
</reference>